<reference evidence="3 4" key="2">
    <citation type="submission" date="2018-03" db="EMBL/GenBank/DDBJ databases">
        <title>The ancient ancestry and fast evolution of plastids.</title>
        <authorList>
            <person name="Moore K.R."/>
            <person name="Magnabosco C."/>
            <person name="Momper L."/>
            <person name="Gold D.A."/>
            <person name="Bosak T."/>
            <person name="Fournier G.P."/>
        </authorList>
    </citation>
    <scope>NUCLEOTIDE SEQUENCE [LARGE SCALE GENOMIC DNA]</scope>
    <source>
        <strain evidence="3 4">ULC007</strain>
    </source>
</reference>
<feature type="transmembrane region" description="Helical" evidence="1">
    <location>
        <begin position="365"/>
        <end position="383"/>
    </location>
</feature>
<dbReference type="InterPro" id="IPR036890">
    <property type="entry name" value="HATPase_C_sf"/>
</dbReference>
<organism evidence="3 4">
    <name type="scientific">Phormidesmis priestleyi ULC007</name>
    <dbReference type="NCBI Taxonomy" id="1920490"/>
    <lineage>
        <taxon>Bacteria</taxon>
        <taxon>Bacillati</taxon>
        <taxon>Cyanobacteriota</taxon>
        <taxon>Cyanophyceae</taxon>
        <taxon>Leptolyngbyales</taxon>
        <taxon>Leptolyngbyaceae</taxon>
        <taxon>Phormidesmis</taxon>
    </lineage>
</organism>
<dbReference type="RefSeq" id="WP_083583229.1">
    <property type="nucleotide sequence ID" value="NZ_MPPI01000054.1"/>
</dbReference>
<feature type="domain" description="CHASE2" evidence="2">
    <location>
        <begin position="39"/>
        <end position="354"/>
    </location>
</feature>
<keyword evidence="1" id="KW-0812">Transmembrane</keyword>
<sequence>MTINFWRDVEQRTKILREIVLPGAVILGLVMLIRLSGLLQVQEWMAFDSFSRTCLSESGDSSVVVVGIDEADLSLVGGYPVPDRDLAAVLNRLQKYHPSVIGLDLFRDVPVEPGHAALMQALRSIPNLIGTELVLNTRPAWNVEPPPDLPPERVGFADAIVDADGRLRRSILVSSAQNGEIKYSLALRLAQTHLAAHGINFKPGNRASALQFGSTQLPRFQPNSGGYIRADASGNQLILNFCGTQKMVRSLSLRDVLQNNVALDWIADHVVIIGMTASSIKDVFFTSALQETLNSRSSQFSMPANQLIYGVEAHAYTVHQIIDAVQKRHPLIRVWADIGEYVWIGAWGCLGVALGVILQSPWKGLLSLTIASLFLIVSCQMLLQAMGWWVPIVPTMLALCGCGLSASFFDRNLRFELEHRRLAIERTYEAVHNGPLQYLAVILRSLEETEFSSPRLERQLWLLNEELRRIFEYMRQEVSTEYTRLYLRGDLVLDLRDPIGDLLYQVYNHTRAEQLPGFDTLQTFVPPNFEPLKFRQYTLAQKRGLCLFLHEALFNVGKHASGATRLDVVCAVEVGYHVLRVIDNGPGIDPSKQLREGQGTLQAKMIARDLRGHFSRRPNHPHGTLCELTWRNRRNWRR</sequence>
<keyword evidence="1" id="KW-1133">Transmembrane helix</keyword>
<dbReference type="OrthoDB" id="337251at2"/>
<gene>
    <name evidence="3" type="ORF">C7B65_23810</name>
</gene>
<evidence type="ECO:0000256" key="1">
    <source>
        <dbReference type="SAM" id="Phobius"/>
    </source>
</evidence>
<dbReference type="STRING" id="1920490.GCA_001895925_02830"/>
<dbReference type="InterPro" id="IPR007890">
    <property type="entry name" value="CHASE2"/>
</dbReference>
<dbReference type="Gene3D" id="3.30.565.10">
    <property type="entry name" value="Histidine kinase-like ATPase, C-terminal domain"/>
    <property type="match status" value="1"/>
</dbReference>
<dbReference type="Proteomes" id="UP000238634">
    <property type="component" value="Unassembled WGS sequence"/>
</dbReference>
<evidence type="ECO:0000313" key="3">
    <source>
        <dbReference type="EMBL" id="PSB15690.1"/>
    </source>
</evidence>
<proteinExistence type="predicted"/>
<keyword evidence="4" id="KW-1185">Reference proteome</keyword>
<protein>
    <submittedName>
        <fullName evidence="3">CHASE2 domain-containing protein</fullName>
    </submittedName>
</protein>
<keyword evidence="1" id="KW-0472">Membrane</keyword>
<reference evidence="3 4" key="1">
    <citation type="submission" date="2018-02" db="EMBL/GenBank/DDBJ databases">
        <authorList>
            <person name="Cohen D.B."/>
            <person name="Kent A.D."/>
        </authorList>
    </citation>
    <scope>NUCLEOTIDE SEQUENCE [LARGE SCALE GENOMIC DNA]</scope>
    <source>
        <strain evidence="3 4">ULC007</strain>
    </source>
</reference>
<feature type="transmembrane region" description="Helical" evidence="1">
    <location>
        <begin position="341"/>
        <end position="358"/>
    </location>
</feature>
<dbReference type="SMART" id="SM01080">
    <property type="entry name" value="CHASE2"/>
    <property type="match status" value="1"/>
</dbReference>
<comment type="caution">
    <text evidence="3">The sequence shown here is derived from an EMBL/GenBank/DDBJ whole genome shotgun (WGS) entry which is preliminary data.</text>
</comment>
<dbReference type="AlphaFoldDB" id="A0A2T1D5D2"/>
<accession>A0A2T1D5D2</accession>
<dbReference type="Pfam" id="PF05226">
    <property type="entry name" value="CHASE2"/>
    <property type="match status" value="1"/>
</dbReference>
<evidence type="ECO:0000259" key="2">
    <source>
        <dbReference type="SMART" id="SM01080"/>
    </source>
</evidence>
<dbReference type="SUPFAM" id="SSF55874">
    <property type="entry name" value="ATPase domain of HSP90 chaperone/DNA topoisomerase II/histidine kinase"/>
    <property type="match status" value="1"/>
</dbReference>
<dbReference type="EMBL" id="PVWG01000055">
    <property type="protein sequence ID" value="PSB15690.1"/>
    <property type="molecule type" value="Genomic_DNA"/>
</dbReference>
<name>A0A2T1D5D2_9CYAN</name>
<evidence type="ECO:0000313" key="4">
    <source>
        <dbReference type="Proteomes" id="UP000238634"/>
    </source>
</evidence>
<feature type="transmembrane region" description="Helical" evidence="1">
    <location>
        <begin position="20"/>
        <end position="39"/>
    </location>
</feature>
<feature type="transmembrane region" description="Helical" evidence="1">
    <location>
        <begin position="389"/>
        <end position="409"/>
    </location>
</feature>